<organism evidence="1 2">
    <name type="scientific">Nocardioides nanhaiensis</name>
    <dbReference type="NCBI Taxonomy" id="1476871"/>
    <lineage>
        <taxon>Bacteria</taxon>
        <taxon>Bacillati</taxon>
        <taxon>Actinomycetota</taxon>
        <taxon>Actinomycetes</taxon>
        <taxon>Propionibacteriales</taxon>
        <taxon>Nocardioidaceae</taxon>
        <taxon>Nocardioides</taxon>
    </lineage>
</organism>
<evidence type="ECO:0000313" key="1">
    <source>
        <dbReference type="EMBL" id="GAA4697418.1"/>
    </source>
</evidence>
<reference evidence="2" key="1">
    <citation type="journal article" date="2019" name="Int. J. Syst. Evol. Microbiol.">
        <title>The Global Catalogue of Microorganisms (GCM) 10K type strain sequencing project: providing services to taxonomists for standard genome sequencing and annotation.</title>
        <authorList>
            <consortium name="The Broad Institute Genomics Platform"/>
            <consortium name="The Broad Institute Genome Sequencing Center for Infectious Disease"/>
            <person name="Wu L."/>
            <person name="Ma J."/>
        </authorList>
    </citation>
    <scope>NUCLEOTIDE SEQUENCE [LARGE SCALE GENOMIC DNA]</scope>
    <source>
        <strain evidence="2">JCM 18127</strain>
    </source>
</reference>
<evidence type="ECO:0000313" key="2">
    <source>
        <dbReference type="Proteomes" id="UP001500621"/>
    </source>
</evidence>
<evidence type="ECO:0008006" key="3">
    <source>
        <dbReference type="Google" id="ProtNLM"/>
    </source>
</evidence>
<dbReference type="EMBL" id="BAABIM010000005">
    <property type="protein sequence ID" value="GAA4697418.1"/>
    <property type="molecule type" value="Genomic_DNA"/>
</dbReference>
<proteinExistence type="predicted"/>
<protein>
    <recommendedName>
        <fullName evidence="3">DUF1542 domain-containing protein</fullName>
    </recommendedName>
</protein>
<dbReference type="Proteomes" id="UP001500621">
    <property type="component" value="Unassembled WGS sequence"/>
</dbReference>
<comment type="caution">
    <text evidence="1">The sequence shown here is derived from an EMBL/GenBank/DDBJ whole genome shotgun (WGS) entry which is preliminary data.</text>
</comment>
<keyword evidence="2" id="KW-1185">Reference proteome</keyword>
<gene>
    <name evidence="1" type="ORF">GCM10023226_39830</name>
</gene>
<name>A0ABP8X111_9ACTN</name>
<sequence length="268" mass="28386">MECMAGLIVTLLVLAALAAVVVVTRQRSQQRAAELKEAELAPVRKLAEEDITALGVELQHFDTEVAGHELDAGANADYQRALDAYDSAKRAGDRIEQPEDVKHITTILEDGRYAMACVRSRVAGEPLPVRRPPCFFDPRHGLSVRDVEFAPPGGTPRDVPACALDAERVEAGAEPDSRMVMQGAQRVPYWQGGRAYQPYAAGYFGGFAPMDWMFMGLMFGAFSGFGGGFGGYDAGMSDAGGGDGGGDMGGDGGGLFEGFDGGGMFDGF</sequence>
<accession>A0ABP8X111</accession>